<comment type="caution">
    <text evidence="2">The sequence shown here is derived from an EMBL/GenBank/DDBJ whole genome shotgun (WGS) entry which is preliminary data.</text>
</comment>
<protein>
    <submittedName>
        <fullName evidence="2">Uncharacterized protein</fullName>
    </submittedName>
</protein>
<feature type="compositionally biased region" description="Basic and acidic residues" evidence="1">
    <location>
        <begin position="31"/>
        <end position="40"/>
    </location>
</feature>
<proteinExistence type="predicted"/>
<sequence>MAGVRLETKLWEKLLKRECRTLEDFYRRVGRHLRVESSRENHHKTKKEGEKDTTKDATRITNNNNKKLKKRKNEQSAEK</sequence>
<name>A0A2P5AGY2_PARAD</name>
<dbReference type="EMBL" id="JXTB01000596">
    <property type="protein sequence ID" value="PON35783.1"/>
    <property type="molecule type" value="Genomic_DNA"/>
</dbReference>
<evidence type="ECO:0000313" key="2">
    <source>
        <dbReference type="EMBL" id="PON35783.1"/>
    </source>
</evidence>
<evidence type="ECO:0000313" key="3">
    <source>
        <dbReference type="Proteomes" id="UP000237105"/>
    </source>
</evidence>
<dbReference type="Proteomes" id="UP000237105">
    <property type="component" value="Unassembled WGS sequence"/>
</dbReference>
<gene>
    <name evidence="2" type="ORF">PanWU01x14_333490</name>
</gene>
<dbReference type="AlphaFoldDB" id="A0A2P5AGY2"/>
<keyword evidence="3" id="KW-1185">Reference proteome</keyword>
<evidence type="ECO:0000256" key="1">
    <source>
        <dbReference type="SAM" id="MobiDB-lite"/>
    </source>
</evidence>
<accession>A0A2P5AGY2</accession>
<reference evidence="3" key="1">
    <citation type="submission" date="2016-06" db="EMBL/GenBank/DDBJ databases">
        <title>Parallel loss of symbiosis genes in relatives of nitrogen-fixing non-legume Parasponia.</title>
        <authorList>
            <person name="Van Velzen R."/>
            <person name="Holmer R."/>
            <person name="Bu F."/>
            <person name="Rutten L."/>
            <person name="Van Zeijl A."/>
            <person name="Liu W."/>
            <person name="Santuari L."/>
            <person name="Cao Q."/>
            <person name="Sharma T."/>
            <person name="Shen D."/>
            <person name="Roswanjaya Y."/>
            <person name="Wardhani T."/>
            <person name="Kalhor M.S."/>
            <person name="Jansen J."/>
            <person name="Van den Hoogen J."/>
            <person name="Gungor B."/>
            <person name="Hartog M."/>
            <person name="Hontelez J."/>
            <person name="Verver J."/>
            <person name="Yang W.-C."/>
            <person name="Schijlen E."/>
            <person name="Repin R."/>
            <person name="Schilthuizen M."/>
            <person name="Schranz E."/>
            <person name="Heidstra R."/>
            <person name="Miyata K."/>
            <person name="Fedorova E."/>
            <person name="Kohlen W."/>
            <person name="Bisseling T."/>
            <person name="Smit S."/>
            <person name="Geurts R."/>
        </authorList>
    </citation>
    <scope>NUCLEOTIDE SEQUENCE [LARGE SCALE GENOMIC DNA]</scope>
    <source>
        <strain evidence="3">cv. WU1-14</strain>
    </source>
</reference>
<feature type="compositionally biased region" description="Basic and acidic residues" evidence="1">
    <location>
        <begin position="47"/>
        <end position="58"/>
    </location>
</feature>
<feature type="region of interest" description="Disordered" evidence="1">
    <location>
        <begin position="31"/>
        <end position="79"/>
    </location>
</feature>
<organism evidence="2 3">
    <name type="scientific">Parasponia andersonii</name>
    <name type="common">Sponia andersonii</name>
    <dbReference type="NCBI Taxonomy" id="3476"/>
    <lineage>
        <taxon>Eukaryota</taxon>
        <taxon>Viridiplantae</taxon>
        <taxon>Streptophyta</taxon>
        <taxon>Embryophyta</taxon>
        <taxon>Tracheophyta</taxon>
        <taxon>Spermatophyta</taxon>
        <taxon>Magnoliopsida</taxon>
        <taxon>eudicotyledons</taxon>
        <taxon>Gunneridae</taxon>
        <taxon>Pentapetalae</taxon>
        <taxon>rosids</taxon>
        <taxon>fabids</taxon>
        <taxon>Rosales</taxon>
        <taxon>Cannabaceae</taxon>
        <taxon>Parasponia</taxon>
    </lineage>
</organism>